<protein>
    <recommendedName>
        <fullName evidence="1">Regulator of ribonuclease activity B domain-containing protein</fullName>
    </recommendedName>
</protein>
<evidence type="ECO:0000259" key="1">
    <source>
        <dbReference type="Pfam" id="PF06877"/>
    </source>
</evidence>
<reference evidence="2 3" key="1">
    <citation type="submission" date="2019-10" db="EMBL/GenBank/DDBJ databases">
        <title>Genome Sequence of Micromonospora terminaliae DSM 101760.</title>
        <authorList>
            <person name="Guo L."/>
        </authorList>
    </citation>
    <scope>NUCLEOTIDE SEQUENCE [LARGE SCALE GENOMIC DNA]</scope>
    <source>
        <strain evidence="2 3">DSM 101760</strain>
    </source>
</reference>
<organism evidence="2 3">
    <name type="scientific">Micromonospora terminaliae</name>
    <dbReference type="NCBI Taxonomy" id="1914461"/>
    <lineage>
        <taxon>Bacteria</taxon>
        <taxon>Bacillati</taxon>
        <taxon>Actinomycetota</taxon>
        <taxon>Actinomycetes</taxon>
        <taxon>Micromonosporales</taxon>
        <taxon>Micromonosporaceae</taxon>
        <taxon>Micromonospora</taxon>
    </lineage>
</organism>
<proteinExistence type="predicted"/>
<gene>
    <name evidence="2" type="ORF">GCE86_26075</name>
</gene>
<dbReference type="EMBL" id="CP045309">
    <property type="protein sequence ID" value="QGL50183.1"/>
    <property type="molecule type" value="Genomic_DNA"/>
</dbReference>
<dbReference type="InterPro" id="IPR036701">
    <property type="entry name" value="RraB-like_sf"/>
</dbReference>
<feature type="domain" description="Regulator of ribonuclease activity B" evidence="1">
    <location>
        <begin position="52"/>
        <end position="143"/>
    </location>
</feature>
<evidence type="ECO:0000313" key="2">
    <source>
        <dbReference type="EMBL" id="QGL50183.1"/>
    </source>
</evidence>
<sequence length="146" mass="16803">MYGHAARRENQYVEQPMGLFSKFKRSREDELVDLDDRSPRLGVKYRDLLLMNEIAKRAADLSQPRHVIFYLYAPSDDIGRLIAAEARTHGFEAQVRQPLPEYPGSWTVACETHVVLTPQFVRESVDLFEALAERHHADYDGWEAAA</sequence>
<accession>A0ABX6EC20</accession>
<dbReference type="Pfam" id="PF06877">
    <property type="entry name" value="RraB"/>
    <property type="match status" value="1"/>
</dbReference>
<dbReference type="InterPro" id="IPR009671">
    <property type="entry name" value="RraB_dom"/>
</dbReference>
<dbReference type="Gene3D" id="3.30.70.970">
    <property type="entry name" value="RraB-like"/>
    <property type="match status" value="1"/>
</dbReference>
<keyword evidence="3" id="KW-1185">Reference proteome</keyword>
<dbReference type="SUPFAM" id="SSF89946">
    <property type="entry name" value="Hypothetical protein VC0424"/>
    <property type="match status" value="1"/>
</dbReference>
<dbReference type="Proteomes" id="UP000402241">
    <property type="component" value="Chromosome"/>
</dbReference>
<name>A0ABX6EC20_9ACTN</name>
<evidence type="ECO:0000313" key="3">
    <source>
        <dbReference type="Proteomes" id="UP000402241"/>
    </source>
</evidence>